<dbReference type="Gene3D" id="1.10.10.10">
    <property type="entry name" value="Winged helix-like DNA-binding domain superfamily/Winged helix DNA-binding domain"/>
    <property type="match status" value="1"/>
</dbReference>
<dbReference type="GO" id="GO:0003700">
    <property type="term" value="F:DNA-binding transcription factor activity"/>
    <property type="evidence" value="ECO:0007669"/>
    <property type="project" value="InterPro"/>
</dbReference>
<gene>
    <name evidence="5" type="primary">yvoA</name>
    <name evidence="5" type="ORF">BN1048_02122</name>
</gene>
<accession>A0A078MFP7</accession>
<dbReference type="Proteomes" id="UP000044136">
    <property type="component" value="Unassembled WGS sequence"/>
</dbReference>
<proteinExistence type="predicted"/>
<dbReference type="CDD" id="cd07377">
    <property type="entry name" value="WHTH_GntR"/>
    <property type="match status" value="1"/>
</dbReference>
<protein>
    <submittedName>
        <fullName evidence="5">HTH-type transcriptional repressor YvoA</fullName>
    </submittedName>
</protein>
<organism evidence="5 6">
    <name type="scientific">Jeotgalicoccus saudimassiliensis</name>
    <dbReference type="NCBI Taxonomy" id="1461582"/>
    <lineage>
        <taxon>Bacteria</taxon>
        <taxon>Bacillati</taxon>
        <taxon>Bacillota</taxon>
        <taxon>Bacilli</taxon>
        <taxon>Bacillales</taxon>
        <taxon>Staphylococcaceae</taxon>
        <taxon>Jeotgalicoccus</taxon>
    </lineage>
</organism>
<keyword evidence="6" id="KW-1185">Reference proteome</keyword>
<dbReference type="EMBL" id="CCSE01000001">
    <property type="protein sequence ID" value="CEA03531.1"/>
    <property type="molecule type" value="Genomic_DNA"/>
</dbReference>
<evidence type="ECO:0000256" key="2">
    <source>
        <dbReference type="ARBA" id="ARBA00023125"/>
    </source>
</evidence>
<dbReference type="GO" id="GO:0003677">
    <property type="term" value="F:DNA binding"/>
    <property type="evidence" value="ECO:0007669"/>
    <property type="project" value="UniProtKB-KW"/>
</dbReference>
<evidence type="ECO:0000313" key="5">
    <source>
        <dbReference type="EMBL" id="CEA03531.1"/>
    </source>
</evidence>
<dbReference type="Pfam" id="PF07702">
    <property type="entry name" value="UTRA"/>
    <property type="match status" value="1"/>
</dbReference>
<evidence type="ECO:0000259" key="4">
    <source>
        <dbReference type="PROSITE" id="PS50949"/>
    </source>
</evidence>
<dbReference type="PANTHER" id="PTHR44846">
    <property type="entry name" value="MANNOSYL-D-GLYCERATE TRANSPORT/METABOLISM SYSTEM REPRESSOR MNGR-RELATED"/>
    <property type="match status" value="1"/>
</dbReference>
<dbReference type="InterPro" id="IPR000524">
    <property type="entry name" value="Tscrpt_reg_HTH_GntR"/>
</dbReference>
<dbReference type="InterPro" id="IPR050679">
    <property type="entry name" value="Bact_HTH_transcr_reg"/>
</dbReference>
<dbReference type="InterPro" id="IPR028978">
    <property type="entry name" value="Chorismate_lyase_/UTRA_dom_sf"/>
</dbReference>
<name>A0A078MFP7_9STAP</name>
<dbReference type="PROSITE" id="PS50949">
    <property type="entry name" value="HTH_GNTR"/>
    <property type="match status" value="1"/>
</dbReference>
<evidence type="ECO:0000313" key="6">
    <source>
        <dbReference type="Proteomes" id="UP000044136"/>
    </source>
</evidence>
<dbReference type="STRING" id="1461582.BN1048_02122"/>
<dbReference type="InterPro" id="IPR036388">
    <property type="entry name" value="WH-like_DNA-bd_sf"/>
</dbReference>
<dbReference type="SMART" id="SM00345">
    <property type="entry name" value="HTH_GNTR"/>
    <property type="match status" value="1"/>
</dbReference>
<dbReference type="InterPro" id="IPR036390">
    <property type="entry name" value="WH_DNA-bd_sf"/>
</dbReference>
<dbReference type="InterPro" id="IPR011663">
    <property type="entry name" value="UTRA"/>
</dbReference>
<dbReference type="OrthoDB" id="9816541at2"/>
<evidence type="ECO:0000256" key="3">
    <source>
        <dbReference type="ARBA" id="ARBA00023163"/>
    </source>
</evidence>
<dbReference type="PANTHER" id="PTHR44846:SF17">
    <property type="entry name" value="GNTR-FAMILY TRANSCRIPTIONAL REGULATOR"/>
    <property type="match status" value="1"/>
</dbReference>
<dbReference type="SUPFAM" id="SSF64288">
    <property type="entry name" value="Chorismate lyase-like"/>
    <property type="match status" value="1"/>
</dbReference>
<dbReference type="AlphaFoldDB" id="A0A078MFP7"/>
<dbReference type="Pfam" id="PF00392">
    <property type="entry name" value="GntR"/>
    <property type="match status" value="1"/>
</dbReference>
<evidence type="ECO:0000256" key="1">
    <source>
        <dbReference type="ARBA" id="ARBA00023015"/>
    </source>
</evidence>
<dbReference type="PRINTS" id="PR00035">
    <property type="entry name" value="HTHGNTR"/>
</dbReference>
<feature type="domain" description="HTH gntR-type" evidence="4">
    <location>
        <begin position="8"/>
        <end position="76"/>
    </location>
</feature>
<dbReference type="GO" id="GO:0045892">
    <property type="term" value="P:negative regulation of DNA-templated transcription"/>
    <property type="evidence" value="ECO:0007669"/>
    <property type="project" value="TreeGrafter"/>
</dbReference>
<dbReference type="eggNOG" id="COG2188">
    <property type="taxonomic scope" value="Bacteria"/>
</dbReference>
<dbReference type="HOGENOM" id="CLU_063236_5_0_9"/>
<dbReference type="Gene3D" id="3.40.1410.10">
    <property type="entry name" value="Chorismate lyase-like"/>
    <property type="match status" value="1"/>
</dbReference>
<keyword evidence="2" id="KW-0238">DNA-binding</keyword>
<keyword evidence="1" id="KW-0805">Transcription regulation</keyword>
<keyword evidence="3" id="KW-0804">Transcription</keyword>
<sequence length="246" mass="28466">MSLDSNVISKETLIRSKVHEMILNGELVPGDKLPSENELAENYGAKRIDARNALVQLEKMGIVYGRQGVGRFVNEPLPAVEFLITGTTSFSEKMKEQGIPYESRVIYADYADDKEQVQYRKVLELNEDVKIFKVSRLRIVNGVPCAIHISYIREDMFPHIYEEKDNLTSVYTYFKTSGYEQLRSRDRILSAQFPTLEEMKLLTCSELVPLLVFETDTYDKETNDCLERVKILYRSDLFKHQLSDED</sequence>
<dbReference type="SMART" id="SM00866">
    <property type="entry name" value="UTRA"/>
    <property type="match status" value="1"/>
</dbReference>
<dbReference type="SUPFAM" id="SSF46785">
    <property type="entry name" value="Winged helix' DNA-binding domain"/>
    <property type="match status" value="1"/>
</dbReference>
<dbReference type="RefSeq" id="WP_035811033.1">
    <property type="nucleotide sequence ID" value="NZ_CCSE01000001.1"/>
</dbReference>
<reference evidence="5 6" key="1">
    <citation type="submission" date="2014-07" db="EMBL/GenBank/DDBJ databases">
        <authorList>
            <person name="Urmite Genomes Urmite Genomes"/>
        </authorList>
    </citation>
    <scope>NUCLEOTIDE SEQUENCE [LARGE SCALE GENOMIC DNA]</scope>
    <source>
        <strain evidence="5 6">13MG44_air</strain>
    </source>
</reference>